<dbReference type="RefSeq" id="WP_133612861.1">
    <property type="nucleotide sequence ID" value="NZ_SNYW01000007.1"/>
</dbReference>
<evidence type="ECO:0000313" key="4">
    <source>
        <dbReference type="EMBL" id="TDQ83074.1"/>
    </source>
</evidence>
<keyword evidence="3" id="KW-0233">DNA recombination</keyword>
<evidence type="ECO:0000256" key="3">
    <source>
        <dbReference type="ARBA" id="ARBA00023172"/>
    </source>
</evidence>
<dbReference type="InterPro" id="IPR038488">
    <property type="entry name" value="Integrase_DNA-bd_sf"/>
</dbReference>
<evidence type="ECO:0008006" key="6">
    <source>
        <dbReference type="Google" id="ProtNLM"/>
    </source>
</evidence>
<protein>
    <recommendedName>
        <fullName evidence="6">Core-binding (CB) domain-containing protein</fullName>
    </recommendedName>
</protein>
<comment type="caution">
    <text evidence="4">The sequence shown here is derived from an EMBL/GenBank/DDBJ whole genome shotgun (WGS) entry which is preliminary data.</text>
</comment>
<organism evidence="4 5">
    <name type="scientific">Dongia mobilis</name>
    <dbReference type="NCBI Taxonomy" id="578943"/>
    <lineage>
        <taxon>Bacteria</taxon>
        <taxon>Pseudomonadati</taxon>
        <taxon>Pseudomonadota</taxon>
        <taxon>Alphaproteobacteria</taxon>
        <taxon>Rhodospirillales</taxon>
        <taxon>Dongiaceae</taxon>
        <taxon>Dongia</taxon>
    </lineage>
</organism>
<reference evidence="4 5" key="1">
    <citation type="submission" date="2019-03" db="EMBL/GenBank/DDBJ databases">
        <title>Genomic Encyclopedia of Type Strains, Phase III (KMG-III): the genomes of soil and plant-associated and newly described type strains.</title>
        <authorList>
            <person name="Whitman W."/>
        </authorList>
    </citation>
    <scope>NUCLEOTIDE SEQUENCE [LARGE SCALE GENOMIC DNA]</scope>
    <source>
        <strain evidence="4 5">CGMCC 1.7660</strain>
    </source>
</reference>
<accession>A0A4R6WPF7</accession>
<dbReference type="GO" id="GO:0015074">
    <property type="term" value="P:DNA integration"/>
    <property type="evidence" value="ECO:0007669"/>
    <property type="project" value="UniProtKB-KW"/>
</dbReference>
<proteinExistence type="inferred from homology"/>
<dbReference type="AlphaFoldDB" id="A0A4R6WPF7"/>
<gene>
    <name evidence="4" type="ORF">A8950_1356</name>
</gene>
<dbReference type="Proteomes" id="UP000295783">
    <property type="component" value="Unassembled WGS sequence"/>
</dbReference>
<dbReference type="InterPro" id="IPR011010">
    <property type="entry name" value="DNA_brk_join_enz"/>
</dbReference>
<dbReference type="OrthoDB" id="7615137at2"/>
<dbReference type="InterPro" id="IPR050808">
    <property type="entry name" value="Phage_Integrase"/>
</dbReference>
<sequence>MLAAHFSPLTNISNADILSLKIREKEYQVDIGELSIGNDEVQARLQLRVRENGTKAFIVRYRGYNARRRRYETIGSIHDYSINEAINSACQAVAATYNGDEARPARTKESIAFGAAFSLYGQRLGRKPSEWHKTACNHIRQHALPGLVDRQLRSISRAELVKIVQHQSSINRSCGLNLLKSLRAFMSWCADERFVRANPLWRIRLPSPIPRSSRFLSVDELAAIYLAAEQLGAPWHPMIAIAISTSEAMEDIRQLQADQIDLLRGIWRRPGPRDGLSYNVYLSGLAQNALSMLPQRNGCLFVSPREIKRIRRPWDAPASPVYFRDGIVKELVRRSEISGTWSLRDLRVSVKRHLGRISKTHQPQWAEWAEMLKRSIEYLKTGMPPTTEDDDVVL</sequence>
<evidence type="ECO:0000256" key="1">
    <source>
        <dbReference type="ARBA" id="ARBA00008857"/>
    </source>
</evidence>
<dbReference type="SUPFAM" id="SSF56349">
    <property type="entry name" value="DNA breaking-rejoining enzymes"/>
    <property type="match status" value="1"/>
</dbReference>
<keyword evidence="5" id="KW-1185">Reference proteome</keyword>
<name>A0A4R6WPF7_9PROT</name>
<dbReference type="Gene3D" id="3.30.160.390">
    <property type="entry name" value="Integrase, DNA-binding domain"/>
    <property type="match status" value="1"/>
</dbReference>
<keyword evidence="2" id="KW-0229">DNA integration</keyword>
<dbReference type="PANTHER" id="PTHR30629:SF2">
    <property type="entry name" value="PROPHAGE INTEGRASE INTS-RELATED"/>
    <property type="match status" value="1"/>
</dbReference>
<evidence type="ECO:0000256" key="2">
    <source>
        <dbReference type="ARBA" id="ARBA00022908"/>
    </source>
</evidence>
<dbReference type="PANTHER" id="PTHR30629">
    <property type="entry name" value="PROPHAGE INTEGRASE"/>
    <property type="match status" value="1"/>
</dbReference>
<evidence type="ECO:0000313" key="5">
    <source>
        <dbReference type="Proteomes" id="UP000295783"/>
    </source>
</evidence>
<dbReference type="EMBL" id="SNYW01000007">
    <property type="protein sequence ID" value="TDQ83074.1"/>
    <property type="molecule type" value="Genomic_DNA"/>
</dbReference>
<dbReference type="InterPro" id="IPR013762">
    <property type="entry name" value="Integrase-like_cat_sf"/>
</dbReference>
<comment type="similarity">
    <text evidence="1">Belongs to the 'phage' integrase family.</text>
</comment>
<dbReference type="Gene3D" id="1.10.443.10">
    <property type="entry name" value="Intergrase catalytic core"/>
    <property type="match status" value="1"/>
</dbReference>
<dbReference type="GO" id="GO:0003677">
    <property type="term" value="F:DNA binding"/>
    <property type="evidence" value="ECO:0007669"/>
    <property type="project" value="InterPro"/>
</dbReference>
<dbReference type="GO" id="GO:0006310">
    <property type="term" value="P:DNA recombination"/>
    <property type="evidence" value="ECO:0007669"/>
    <property type="project" value="UniProtKB-KW"/>
</dbReference>